<dbReference type="Pfam" id="PF02909">
    <property type="entry name" value="TetR_C_1"/>
    <property type="match status" value="1"/>
</dbReference>
<evidence type="ECO:0000313" key="7">
    <source>
        <dbReference type="EMBL" id="KAA1424887.1"/>
    </source>
</evidence>
<proteinExistence type="predicted"/>
<dbReference type="SUPFAM" id="SSF48498">
    <property type="entry name" value="Tetracyclin repressor-like, C-terminal domain"/>
    <property type="match status" value="1"/>
</dbReference>
<dbReference type="Pfam" id="PF00440">
    <property type="entry name" value="TetR_N"/>
    <property type="match status" value="1"/>
</dbReference>
<evidence type="ECO:0000313" key="8">
    <source>
        <dbReference type="Proteomes" id="UP000307768"/>
    </source>
</evidence>
<feature type="DNA-binding region" description="H-T-H motif" evidence="5">
    <location>
        <begin position="34"/>
        <end position="53"/>
    </location>
</feature>
<dbReference type="Gene3D" id="1.10.357.10">
    <property type="entry name" value="Tetracycline Repressor, domain 2"/>
    <property type="match status" value="1"/>
</dbReference>
<dbReference type="EMBL" id="VDFQ02000001">
    <property type="protein sequence ID" value="KAA1424887.1"/>
    <property type="molecule type" value="Genomic_DNA"/>
</dbReference>
<gene>
    <name evidence="7" type="ORF">FE697_002985</name>
</gene>
<dbReference type="InterPro" id="IPR004111">
    <property type="entry name" value="Repressor_TetR_C"/>
</dbReference>
<dbReference type="PANTHER" id="PTHR30055:SF151">
    <property type="entry name" value="TRANSCRIPTIONAL REGULATORY PROTEIN"/>
    <property type="match status" value="1"/>
</dbReference>
<evidence type="ECO:0000256" key="5">
    <source>
        <dbReference type="PROSITE-ProRule" id="PRU00335"/>
    </source>
</evidence>
<sequence length="226" mass="24542">MQEKLMSRRPPLTRALVLQTAVALADESGAASLTMRALARELGVEAMSLYHHVANKDALLDGMVDLVFAEIDLPVAGTDWRAEIRRRCMSAREVLLRHPWAVGFVESRSAPAPATLRHHEAVLACLRQGGFSVVLAAHAFALLDAQLFGQVVQEINLPFSDGDGAADVAGEFLGDVAPHDLPYLTEIAVEHVMKPGYAFGDEYAYGLDLILDALEQRRLAEAVTDS</sequence>
<dbReference type="PRINTS" id="PR00455">
    <property type="entry name" value="HTHTETR"/>
</dbReference>
<evidence type="ECO:0000256" key="4">
    <source>
        <dbReference type="ARBA" id="ARBA00023163"/>
    </source>
</evidence>
<dbReference type="AlphaFoldDB" id="A0A5Q6S3C3"/>
<evidence type="ECO:0000259" key="6">
    <source>
        <dbReference type="PROSITE" id="PS50977"/>
    </source>
</evidence>
<dbReference type="PROSITE" id="PS50977">
    <property type="entry name" value="HTH_TETR_2"/>
    <property type="match status" value="1"/>
</dbReference>
<protein>
    <submittedName>
        <fullName evidence="7">TetR family transcriptional regulator</fullName>
    </submittedName>
</protein>
<accession>A0A5Q6S3C3</accession>
<dbReference type="PANTHER" id="PTHR30055">
    <property type="entry name" value="HTH-TYPE TRANSCRIPTIONAL REGULATOR RUTR"/>
    <property type="match status" value="1"/>
</dbReference>
<dbReference type="GO" id="GO:0003700">
    <property type="term" value="F:DNA-binding transcription factor activity"/>
    <property type="evidence" value="ECO:0007669"/>
    <property type="project" value="TreeGrafter"/>
</dbReference>
<keyword evidence="4" id="KW-0804">Transcription</keyword>
<evidence type="ECO:0000256" key="2">
    <source>
        <dbReference type="ARBA" id="ARBA00023015"/>
    </source>
</evidence>
<dbReference type="SUPFAM" id="SSF46689">
    <property type="entry name" value="Homeodomain-like"/>
    <property type="match status" value="1"/>
</dbReference>
<dbReference type="InterPro" id="IPR050109">
    <property type="entry name" value="HTH-type_TetR-like_transc_reg"/>
</dbReference>
<feature type="domain" description="HTH tetR-type" evidence="6">
    <location>
        <begin position="11"/>
        <end position="71"/>
    </location>
</feature>
<name>A0A5Q6S3C3_9ACTN</name>
<dbReference type="GO" id="GO:0000976">
    <property type="term" value="F:transcription cis-regulatory region binding"/>
    <property type="evidence" value="ECO:0007669"/>
    <property type="project" value="TreeGrafter"/>
</dbReference>
<dbReference type="OrthoDB" id="329481at2"/>
<dbReference type="Proteomes" id="UP000307768">
    <property type="component" value="Unassembled WGS sequence"/>
</dbReference>
<keyword evidence="3 5" id="KW-0238">DNA-binding</keyword>
<reference evidence="7 8" key="1">
    <citation type="submission" date="2019-09" db="EMBL/GenBank/DDBJ databases">
        <title>Mumia zhuanghuii sp. nov. isolated from the intestinal contents of plateau pika (Ochotona curzoniae) in the Qinghai-Tibet plateau of China.</title>
        <authorList>
            <person name="Tian Z."/>
        </authorList>
    </citation>
    <scope>NUCLEOTIDE SEQUENCE [LARGE SCALE GENOMIC DNA]</scope>
    <source>
        <strain evidence="8">350</strain>
    </source>
</reference>
<dbReference type="InterPro" id="IPR009057">
    <property type="entry name" value="Homeodomain-like_sf"/>
</dbReference>
<organism evidence="7 8">
    <name type="scientific">Mumia zhuanghuii</name>
    <dbReference type="NCBI Taxonomy" id="2585211"/>
    <lineage>
        <taxon>Bacteria</taxon>
        <taxon>Bacillati</taxon>
        <taxon>Actinomycetota</taxon>
        <taxon>Actinomycetes</taxon>
        <taxon>Propionibacteriales</taxon>
        <taxon>Nocardioidaceae</taxon>
        <taxon>Mumia</taxon>
    </lineage>
</organism>
<evidence type="ECO:0000256" key="1">
    <source>
        <dbReference type="ARBA" id="ARBA00022491"/>
    </source>
</evidence>
<dbReference type="InterPro" id="IPR003012">
    <property type="entry name" value="Tet_transcr_reg_TetR"/>
</dbReference>
<keyword evidence="2" id="KW-0805">Transcription regulation</keyword>
<dbReference type="GO" id="GO:0046677">
    <property type="term" value="P:response to antibiotic"/>
    <property type="evidence" value="ECO:0007669"/>
    <property type="project" value="InterPro"/>
</dbReference>
<dbReference type="PRINTS" id="PR00400">
    <property type="entry name" value="TETREPRESSOR"/>
</dbReference>
<dbReference type="InterPro" id="IPR036271">
    <property type="entry name" value="Tet_transcr_reg_TetR-rel_C_sf"/>
</dbReference>
<keyword evidence="1" id="KW-0678">Repressor</keyword>
<dbReference type="GO" id="GO:0045892">
    <property type="term" value="P:negative regulation of DNA-templated transcription"/>
    <property type="evidence" value="ECO:0007669"/>
    <property type="project" value="InterPro"/>
</dbReference>
<dbReference type="InterPro" id="IPR001647">
    <property type="entry name" value="HTH_TetR"/>
</dbReference>
<dbReference type="Gene3D" id="1.10.10.60">
    <property type="entry name" value="Homeodomain-like"/>
    <property type="match status" value="1"/>
</dbReference>
<evidence type="ECO:0000256" key="3">
    <source>
        <dbReference type="ARBA" id="ARBA00023125"/>
    </source>
</evidence>
<comment type="caution">
    <text evidence="7">The sequence shown here is derived from an EMBL/GenBank/DDBJ whole genome shotgun (WGS) entry which is preliminary data.</text>
</comment>